<gene>
    <name evidence="3" type="ORF">CGL56_05555</name>
</gene>
<accession>A0A2G0CG25</accession>
<evidence type="ECO:0000313" key="4">
    <source>
        <dbReference type="Proteomes" id="UP000226437"/>
    </source>
</evidence>
<feature type="domain" description="Cupin type-2" evidence="2">
    <location>
        <begin position="67"/>
        <end position="114"/>
    </location>
</feature>
<protein>
    <submittedName>
        <fullName evidence="3">Cupin</fullName>
    </submittedName>
</protein>
<dbReference type="Pfam" id="PF07883">
    <property type="entry name" value="Cupin_2"/>
    <property type="match status" value="1"/>
</dbReference>
<evidence type="ECO:0000256" key="1">
    <source>
        <dbReference type="SAM" id="MobiDB-lite"/>
    </source>
</evidence>
<dbReference type="PANTHER" id="PTHR36448">
    <property type="entry name" value="BLR7373 PROTEIN"/>
    <property type="match status" value="1"/>
</dbReference>
<dbReference type="PIRSF" id="PIRSF019307">
    <property type="entry name" value="UCP019307"/>
    <property type="match status" value="1"/>
</dbReference>
<dbReference type="Proteomes" id="UP000226437">
    <property type="component" value="Unassembled WGS sequence"/>
</dbReference>
<dbReference type="InterPro" id="IPR011051">
    <property type="entry name" value="RmlC_Cupin_sf"/>
</dbReference>
<proteinExistence type="predicted"/>
<dbReference type="PANTHER" id="PTHR36448:SF2">
    <property type="entry name" value="CUPIN TYPE-1 DOMAIN-CONTAINING PROTEIN"/>
    <property type="match status" value="1"/>
</dbReference>
<name>A0A2G0CG25_9BACT</name>
<evidence type="ECO:0000313" key="3">
    <source>
        <dbReference type="EMBL" id="PHK98926.1"/>
    </source>
</evidence>
<organism evidence="3 4">
    <name type="scientific">Neolewinella marina</name>
    <dbReference type="NCBI Taxonomy" id="438751"/>
    <lineage>
        <taxon>Bacteria</taxon>
        <taxon>Pseudomonadati</taxon>
        <taxon>Bacteroidota</taxon>
        <taxon>Saprospiria</taxon>
        <taxon>Saprospirales</taxon>
        <taxon>Lewinellaceae</taxon>
        <taxon>Neolewinella</taxon>
    </lineage>
</organism>
<feature type="compositionally biased region" description="Basic and acidic residues" evidence="1">
    <location>
        <begin position="155"/>
        <end position="167"/>
    </location>
</feature>
<dbReference type="InterPro" id="IPR014500">
    <property type="entry name" value="UCP019307_cupin"/>
</dbReference>
<comment type="caution">
    <text evidence="3">The sequence shown here is derived from an EMBL/GenBank/DDBJ whole genome shotgun (WGS) entry which is preliminary data.</text>
</comment>
<feature type="region of interest" description="Disordered" evidence="1">
    <location>
        <begin position="141"/>
        <end position="167"/>
    </location>
</feature>
<dbReference type="InterPro" id="IPR047121">
    <property type="entry name" value="YjiB-like"/>
</dbReference>
<dbReference type="Gene3D" id="2.60.120.10">
    <property type="entry name" value="Jelly Rolls"/>
    <property type="match status" value="1"/>
</dbReference>
<dbReference type="InterPro" id="IPR014710">
    <property type="entry name" value="RmlC-like_jellyroll"/>
</dbReference>
<evidence type="ECO:0000259" key="2">
    <source>
        <dbReference type="Pfam" id="PF07883"/>
    </source>
</evidence>
<dbReference type="EMBL" id="PDLO01000002">
    <property type="protein sequence ID" value="PHK98926.1"/>
    <property type="molecule type" value="Genomic_DNA"/>
</dbReference>
<sequence>MSTKVTQRGPATLIQLDPWEWIPNSCLPVIVYPGAFADDRPGMIERIKKRLHATNWGNMWVAGIYPYPHYHSNTHEALVMVEGSCTIQLGGPGGYTLEAGTGDVVLLPAGTGHSSPTESGYRVLGAYPGGRSWDLITDAADHRPPDDLPLPAHDPTGERGVMREVWQ</sequence>
<reference evidence="3 4" key="1">
    <citation type="submission" date="2017-10" db="EMBL/GenBank/DDBJ databases">
        <title>The draft genome sequence of Lewinella marina KCTC 32374.</title>
        <authorList>
            <person name="Wang K."/>
        </authorList>
    </citation>
    <scope>NUCLEOTIDE SEQUENCE [LARGE SCALE GENOMIC DNA]</scope>
    <source>
        <strain evidence="3 4">MKG-38</strain>
    </source>
</reference>
<dbReference type="InterPro" id="IPR013096">
    <property type="entry name" value="Cupin_2"/>
</dbReference>
<dbReference type="CDD" id="cd02219">
    <property type="entry name" value="cupin_YjlB-like"/>
    <property type="match status" value="1"/>
</dbReference>
<dbReference type="AlphaFoldDB" id="A0A2G0CG25"/>
<keyword evidence="4" id="KW-1185">Reference proteome</keyword>
<dbReference type="RefSeq" id="WP_099105543.1">
    <property type="nucleotide sequence ID" value="NZ_JAATJF010000002.1"/>
</dbReference>
<dbReference type="SUPFAM" id="SSF51182">
    <property type="entry name" value="RmlC-like cupins"/>
    <property type="match status" value="1"/>
</dbReference>